<evidence type="ECO:0000313" key="7">
    <source>
        <dbReference type="EnsemblMetazoa" id="HelroP143175"/>
    </source>
</evidence>
<feature type="region of interest" description="Disordered" evidence="4">
    <location>
        <begin position="88"/>
        <end position="135"/>
    </location>
</feature>
<dbReference type="FunCoup" id="T1EJ92">
    <property type="interactions" value="272"/>
</dbReference>
<dbReference type="GeneID" id="20196642"/>
<dbReference type="HOGENOM" id="CLU_046724_3_2_1"/>
<dbReference type="PANTHER" id="PTHR21032">
    <property type="entry name" value="G PATCH DOMAIN-CONTAINING PROTEIN 11"/>
    <property type="match status" value="1"/>
</dbReference>
<dbReference type="OrthoDB" id="786951at2759"/>
<reference evidence="7" key="3">
    <citation type="submission" date="2015-06" db="UniProtKB">
        <authorList>
            <consortium name="EnsemblMetazoa"/>
        </authorList>
    </citation>
    <scope>IDENTIFICATION</scope>
</reference>
<organism evidence="7 8">
    <name type="scientific">Helobdella robusta</name>
    <name type="common">Californian leech</name>
    <dbReference type="NCBI Taxonomy" id="6412"/>
    <lineage>
        <taxon>Eukaryota</taxon>
        <taxon>Metazoa</taxon>
        <taxon>Spiralia</taxon>
        <taxon>Lophotrochozoa</taxon>
        <taxon>Annelida</taxon>
        <taxon>Clitellata</taxon>
        <taxon>Hirudinea</taxon>
        <taxon>Rhynchobdellida</taxon>
        <taxon>Glossiphoniidae</taxon>
        <taxon>Helobdella</taxon>
    </lineage>
</organism>
<gene>
    <name evidence="7" type="primary">20196642</name>
    <name evidence="6" type="ORF">HELRODRAFT_143175</name>
</gene>
<feature type="domain" description="G-patch" evidence="5">
    <location>
        <begin position="68"/>
        <end position="114"/>
    </location>
</feature>
<dbReference type="Pfam" id="PF01585">
    <property type="entry name" value="G-patch"/>
    <property type="match status" value="1"/>
</dbReference>
<evidence type="ECO:0000256" key="4">
    <source>
        <dbReference type="SAM" id="MobiDB-lite"/>
    </source>
</evidence>
<evidence type="ECO:0000256" key="1">
    <source>
        <dbReference type="ARBA" id="ARBA00007140"/>
    </source>
</evidence>
<protein>
    <recommendedName>
        <fullName evidence="2">G patch domain-containing protein 11</fullName>
    </recommendedName>
    <alternativeName>
        <fullName evidence="3">Coiled-coil domain-containing protein 75</fullName>
    </alternativeName>
</protein>
<evidence type="ECO:0000313" key="8">
    <source>
        <dbReference type="Proteomes" id="UP000015101"/>
    </source>
</evidence>
<dbReference type="eggNOG" id="KOG1994">
    <property type="taxonomic scope" value="Eukaryota"/>
</dbReference>
<evidence type="ECO:0000259" key="5">
    <source>
        <dbReference type="PROSITE" id="PS50174"/>
    </source>
</evidence>
<dbReference type="STRING" id="6412.T1EJ92"/>
<dbReference type="InterPro" id="IPR000467">
    <property type="entry name" value="G_patch_dom"/>
</dbReference>
<dbReference type="KEGG" id="hro:HELRODRAFT_143175"/>
<dbReference type="GO" id="GO:0003676">
    <property type="term" value="F:nucleic acid binding"/>
    <property type="evidence" value="ECO:0007669"/>
    <property type="project" value="InterPro"/>
</dbReference>
<reference evidence="6 8" key="2">
    <citation type="journal article" date="2013" name="Nature">
        <title>Insights into bilaterian evolution from three spiralian genomes.</title>
        <authorList>
            <person name="Simakov O."/>
            <person name="Marletaz F."/>
            <person name="Cho S.J."/>
            <person name="Edsinger-Gonzales E."/>
            <person name="Havlak P."/>
            <person name="Hellsten U."/>
            <person name="Kuo D.H."/>
            <person name="Larsson T."/>
            <person name="Lv J."/>
            <person name="Arendt D."/>
            <person name="Savage R."/>
            <person name="Osoegawa K."/>
            <person name="de Jong P."/>
            <person name="Grimwood J."/>
            <person name="Chapman J.A."/>
            <person name="Shapiro H."/>
            <person name="Aerts A."/>
            <person name="Otillar R.P."/>
            <person name="Terry A.Y."/>
            <person name="Boore J.L."/>
            <person name="Grigoriev I.V."/>
            <person name="Lindberg D.R."/>
            <person name="Seaver E.C."/>
            <person name="Weisblat D.A."/>
            <person name="Putnam N.H."/>
            <person name="Rokhsar D.S."/>
        </authorList>
    </citation>
    <scope>NUCLEOTIDE SEQUENCE</scope>
</reference>
<reference evidence="8" key="1">
    <citation type="submission" date="2012-12" db="EMBL/GenBank/DDBJ databases">
        <authorList>
            <person name="Hellsten U."/>
            <person name="Grimwood J."/>
            <person name="Chapman J.A."/>
            <person name="Shapiro H."/>
            <person name="Aerts A."/>
            <person name="Otillar R.P."/>
            <person name="Terry A.Y."/>
            <person name="Boore J.L."/>
            <person name="Simakov O."/>
            <person name="Marletaz F."/>
            <person name="Cho S.-J."/>
            <person name="Edsinger-Gonzales E."/>
            <person name="Havlak P."/>
            <person name="Kuo D.-H."/>
            <person name="Larsson T."/>
            <person name="Lv J."/>
            <person name="Arendt D."/>
            <person name="Savage R."/>
            <person name="Osoegawa K."/>
            <person name="de Jong P."/>
            <person name="Lindberg D.R."/>
            <person name="Seaver E.C."/>
            <person name="Weisblat D.A."/>
            <person name="Putnam N.H."/>
            <person name="Grigoriev I.V."/>
            <person name="Rokhsar D.S."/>
        </authorList>
    </citation>
    <scope>NUCLEOTIDE SEQUENCE</scope>
</reference>
<dbReference type="GO" id="GO:0000776">
    <property type="term" value="C:kinetochore"/>
    <property type="evidence" value="ECO:0000318"/>
    <property type="project" value="GO_Central"/>
</dbReference>
<dbReference type="OMA" id="YLRESHF"/>
<dbReference type="PROSITE" id="PS50174">
    <property type="entry name" value="G_PATCH"/>
    <property type="match status" value="1"/>
</dbReference>
<dbReference type="SMART" id="SM00443">
    <property type="entry name" value="G_patch"/>
    <property type="match status" value="1"/>
</dbReference>
<dbReference type="CTD" id="20196642"/>
<dbReference type="Pfam" id="PF13821">
    <property type="entry name" value="DUF4187"/>
    <property type="match status" value="1"/>
</dbReference>
<keyword evidence="8" id="KW-1185">Reference proteome</keyword>
<dbReference type="PANTHER" id="PTHR21032:SF0">
    <property type="entry name" value="G PATCH DOMAIN-CONTAINING PROTEIN 11"/>
    <property type="match status" value="1"/>
</dbReference>
<accession>T1EJ92</accession>
<dbReference type="InterPro" id="IPR039249">
    <property type="entry name" value="GPATCH11"/>
</dbReference>
<dbReference type="SMART" id="SM01173">
    <property type="entry name" value="DUF4187"/>
    <property type="match status" value="1"/>
</dbReference>
<dbReference type="Proteomes" id="UP000015101">
    <property type="component" value="Unassembled WGS sequence"/>
</dbReference>
<name>T1EJ92_HELRO</name>
<dbReference type="RefSeq" id="XP_009016036.1">
    <property type="nucleotide sequence ID" value="XM_009017788.1"/>
</dbReference>
<feature type="compositionally biased region" description="Basic and acidic residues" evidence="4">
    <location>
        <begin position="103"/>
        <end position="115"/>
    </location>
</feature>
<dbReference type="InterPro" id="IPR025239">
    <property type="entry name" value="DUF4187"/>
</dbReference>
<comment type="similarity">
    <text evidence="1">Belongs to the GPATCH11 family.</text>
</comment>
<proteinExistence type="inferred from homology"/>
<dbReference type="AlphaFoldDB" id="T1EJ92"/>
<feature type="compositionally biased region" description="Basic and acidic residues" evidence="4">
    <location>
        <begin position="122"/>
        <end position="135"/>
    </location>
</feature>
<dbReference type="EMBL" id="KB096324">
    <property type="protein sequence ID" value="ESO06668.1"/>
    <property type="molecule type" value="Genomic_DNA"/>
</dbReference>
<evidence type="ECO:0000256" key="3">
    <source>
        <dbReference type="ARBA" id="ARBA00030688"/>
    </source>
</evidence>
<evidence type="ECO:0000313" key="6">
    <source>
        <dbReference type="EMBL" id="ESO06668.1"/>
    </source>
</evidence>
<dbReference type="EnsemblMetazoa" id="HelroT143175">
    <property type="protein sequence ID" value="HelroP143175"/>
    <property type="gene ID" value="HelroG143175"/>
</dbReference>
<dbReference type="InParanoid" id="T1EJ92"/>
<sequence length="214" mass="25044">DEEDYMSDYFIDKTTDVRPGLTSASVAKLNKNERNSKLMNSLNKERHKPLNVIQQEKREEGLQSAIPKSNIGFQLLEKMGYKQDRGIGKSENGIKEPVPLNIKLDRKGLGHADNKRKQKSSSHREQEDQLKRMKLESQWRNRMRERWNDKEINRDLRRSQSVCERLDKNSPTEKLEMITEYLRLTHHYCVWCGREYSGTDDLKANCPGNNASVH</sequence>
<dbReference type="EMBL" id="AMQM01000676">
    <property type="status" value="NOT_ANNOTATED_CDS"/>
    <property type="molecule type" value="Genomic_DNA"/>
</dbReference>
<evidence type="ECO:0000256" key="2">
    <source>
        <dbReference type="ARBA" id="ARBA00021978"/>
    </source>
</evidence>